<accession>A0A0E0BDR8</accession>
<keyword evidence="2" id="KW-1185">Reference proteome</keyword>
<proteinExistence type="predicted"/>
<evidence type="ECO:0000313" key="1">
    <source>
        <dbReference type="EnsemblPlants" id="OGLUM10G18580.2"/>
    </source>
</evidence>
<dbReference type="HOGENOM" id="CLU_2945447_0_0_1"/>
<name>A0A0E0BDR8_9ORYZ</name>
<dbReference type="EnsemblPlants" id="OGLUM10G18580.2">
    <property type="protein sequence ID" value="OGLUM10G18580.2"/>
    <property type="gene ID" value="OGLUM10G18580"/>
</dbReference>
<reference evidence="1" key="2">
    <citation type="submission" date="2018-05" db="EMBL/GenBank/DDBJ databases">
        <title>OgluRS3 (Oryza glumaepatula Reference Sequence Version 3).</title>
        <authorList>
            <person name="Zhang J."/>
            <person name="Kudrna D."/>
            <person name="Lee S."/>
            <person name="Talag J."/>
            <person name="Welchert J."/>
            <person name="Wing R.A."/>
        </authorList>
    </citation>
    <scope>NUCLEOTIDE SEQUENCE [LARGE SCALE GENOMIC DNA]</scope>
</reference>
<organism evidence="1">
    <name type="scientific">Oryza glumipatula</name>
    <dbReference type="NCBI Taxonomy" id="40148"/>
    <lineage>
        <taxon>Eukaryota</taxon>
        <taxon>Viridiplantae</taxon>
        <taxon>Streptophyta</taxon>
        <taxon>Embryophyta</taxon>
        <taxon>Tracheophyta</taxon>
        <taxon>Spermatophyta</taxon>
        <taxon>Magnoliopsida</taxon>
        <taxon>Liliopsida</taxon>
        <taxon>Poales</taxon>
        <taxon>Poaceae</taxon>
        <taxon>BOP clade</taxon>
        <taxon>Oryzoideae</taxon>
        <taxon>Oryzeae</taxon>
        <taxon>Oryzinae</taxon>
        <taxon>Oryza</taxon>
    </lineage>
</organism>
<evidence type="ECO:0000313" key="2">
    <source>
        <dbReference type="Proteomes" id="UP000026961"/>
    </source>
</evidence>
<sequence>MASGNIGTRQWPVESISFEATKTKASANRVKNRPKTSTLRPISKLVRPSKPTATLEIRAT</sequence>
<dbReference type="AlphaFoldDB" id="A0A0E0BDR8"/>
<reference evidence="1" key="1">
    <citation type="submission" date="2015-04" db="UniProtKB">
        <authorList>
            <consortium name="EnsemblPlants"/>
        </authorList>
    </citation>
    <scope>IDENTIFICATION</scope>
</reference>
<dbReference type="Proteomes" id="UP000026961">
    <property type="component" value="Chromosome 10"/>
</dbReference>
<dbReference type="Gramene" id="OGLUM10G18580.2">
    <property type="protein sequence ID" value="OGLUM10G18580.2"/>
    <property type="gene ID" value="OGLUM10G18580"/>
</dbReference>
<protein>
    <submittedName>
        <fullName evidence="1">Uncharacterized protein</fullName>
    </submittedName>
</protein>